<comment type="caution">
    <text evidence="1">The sequence shown here is derived from an EMBL/GenBank/DDBJ whole genome shotgun (WGS) entry which is preliminary data.</text>
</comment>
<proteinExistence type="predicted"/>
<organism evidence="1 2">
    <name type="scientific">Mucilaginibacter humi</name>
    <dbReference type="NCBI Taxonomy" id="2732510"/>
    <lineage>
        <taxon>Bacteria</taxon>
        <taxon>Pseudomonadati</taxon>
        <taxon>Bacteroidota</taxon>
        <taxon>Sphingobacteriia</taxon>
        <taxon>Sphingobacteriales</taxon>
        <taxon>Sphingobacteriaceae</taxon>
        <taxon>Mucilaginibacter</taxon>
    </lineage>
</organism>
<name>A0ABX1W0L0_9SPHI</name>
<accession>A0ABX1W0L0</accession>
<evidence type="ECO:0000313" key="2">
    <source>
        <dbReference type="Proteomes" id="UP000566071"/>
    </source>
</evidence>
<protein>
    <submittedName>
        <fullName evidence="1">Uncharacterized protein</fullName>
    </submittedName>
</protein>
<gene>
    <name evidence="1" type="ORF">HK413_01640</name>
</gene>
<keyword evidence="2" id="KW-1185">Reference proteome</keyword>
<dbReference type="RefSeq" id="WP_175268901.1">
    <property type="nucleotide sequence ID" value="NZ_JABFCR010000004.1"/>
</dbReference>
<dbReference type="Proteomes" id="UP000566071">
    <property type="component" value="Unassembled WGS sequence"/>
</dbReference>
<dbReference type="EMBL" id="JABFCR010000004">
    <property type="protein sequence ID" value="NNU33201.1"/>
    <property type="molecule type" value="Genomic_DNA"/>
</dbReference>
<sequence>MIADGNISLQNAYIDTFKLVADGKDSLSFEYTIKRANGYFDGEKRLIPLFEQGSLETKGSFDVMEKDTTINLQFNPNLKQATLRAESSALPALLDETEHLRDYEYLCNEQLASKLKGLLTEKRSAPTGQQFKWDKDINEIIKKLTDTRNGDGTGAGGKIHLKSFG</sequence>
<evidence type="ECO:0000313" key="1">
    <source>
        <dbReference type="EMBL" id="NNU33201.1"/>
    </source>
</evidence>
<reference evidence="1 2" key="1">
    <citation type="submission" date="2020-05" db="EMBL/GenBank/DDBJ databases">
        <authorList>
            <person name="Khan S.A."/>
            <person name="Jeon C.O."/>
            <person name="Chun B.H."/>
        </authorList>
    </citation>
    <scope>NUCLEOTIDE SEQUENCE [LARGE SCALE GENOMIC DNA]</scope>
    <source>
        <strain evidence="1 2">S1162</strain>
    </source>
</reference>